<dbReference type="SUPFAM" id="SSF52540">
    <property type="entry name" value="P-loop containing nucleoside triphosphate hydrolases"/>
    <property type="match status" value="1"/>
</dbReference>
<dbReference type="AlphaFoldDB" id="A0A402CT97"/>
<keyword evidence="4" id="KW-1185">Reference proteome</keyword>
<dbReference type="EMBL" id="AP025739">
    <property type="protein sequence ID" value="BDI30796.1"/>
    <property type="molecule type" value="Genomic_DNA"/>
</dbReference>
<dbReference type="PANTHER" id="PTHR43581:SF2">
    <property type="entry name" value="EXCINUCLEASE ATPASE SUBUNIT"/>
    <property type="match status" value="1"/>
</dbReference>
<protein>
    <submittedName>
        <fullName evidence="3">Uncharacterized protein</fullName>
    </submittedName>
</protein>
<dbReference type="KEGG" id="ccot:CCAX7_28470"/>
<dbReference type="GO" id="GO:0016887">
    <property type="term" value="F:ATP hydrolysis activity"/>
    <property type="evidence" value="ECO:0007669"/>
    <property type="project" value="InterPro"/>
</dbReference>
<dbReference type="InterPro" id="IPR041685">
    <property type="entry name" value="AAA_GajA/Old/RecF-like"/>
</dbReference>
<dbReference type="OrthoDB" id="9784297at2"/>
<reference evidence="3 4" key="1">
    <citation type="journal article" date="2019" name="Int. J. Syst. Evol. Microbiol.">
        <title>Capsulimonas corticalis gen. nov., sp. nov., an aerobic capsulated bacterium, of a novel bacterial order, Capsulimonadales ord. nov., of the class Armatimonadia of the phylum Armatimonadetes.</title>
        <authorList>
            <person name="Li J."/>
            <person name="Kudo C."/>
            <person name="Tonouchi A."/>
        </authorList>
    </citation>
    <scope>NUCLEOTIDE SEQUENCE [LARGE SCALE GENOMIC DNA]</scope>
    <source>
        <strain evidence="3 4">AX-7</strain>
    </source>
</reference>
<evidence type="ECO:0000313" key="3">
    <source>
        <dbReference type="EMBL" id="BDI30796.1"/>
    </source>
</evidence>
<accession>A0A402CT97</accession>
<proteinExistence type="predicted"/>
<evidence type="ECO:0000313" key="4">
    <source>
        <dbReference type="Proteomes" id="UP000287394"/>
    </source>
</evidence>
<organism evidence="3 4">
    <name type="scientific">Capsulimonas corticalis</name>
    <dbReference type="NCBI Taxonomy" id="2219043"/>
    <lineage>
        <taxon>Bacteria</taxon>
        <taxon>Bacillati</taxon>
        <taxon>Armatimonadota</taxon>
        <taxon>Armatimonadia</taxon>
        <taxon>Capsulimonadales</taxon>
        <taxon>Capsulimonadaceae</taxon>
        <taxon>Capsulimonas</taxon>
    </lineage>
</organism>
<feature type="domain" description="Endonuclease GajA/Old nuclease/RecF-like AAA" evidence="1">
    <location>
        <begin position="430"/>
        <end position="518"/>
    </location>
</feature>
<feature type="domain" description="Rad50/SbcC-type AAA" evidence="2">
    <location>
        <begin position="213"/>
        <end position="257"/>
    </location>
</feature>
<evidence type="ECO:0000259" key="2">
    <source>
        <dbReference type="Pfam" id="PF13476"/>
    </source>
</evidence>
<evidence type="ECO:0000259" key="1">
    <source>
        <dbReference type="Pfam" id="PF13175"/>
    </source>
</evidence>
<dbReference type="GO" id="GO:0006302">
    <property type="term" value="P:double-strand break repair"/>
    <property type="evidence" value="ECO:0007669"/>
    <property type="project" value="InterPro"/>
</dbReference>
<name>A0A402CT97_9BACT</name>
<gene>
    <name evidence="3" type="ORF">CCAX7_28470</name>
</gene>
<dbReference type="Pfam" id="PF13175">
    <property type="entry name" value="AAA_15"/>
    <property type="match status" value="1"/>
</dbReference>
<dbReference type="InterPro" id="IPR038729">
    <property type="entry name" value="Rad50/SbcC_AAA"/>
</dbReference>
<dbReference type="Proteomes" id="UP000287394">
    <property type="component" value="Chromosome"/>
</dbReference>
<dbReference type="Gene3D" id="3.40.50.300">
    <property type="entry name" value="P-loop containing nucleotide triphosphate hydrolases"/>
    <property type="match status" value="2"/>
</dbReference>
<dbReference type="RefSeq" id="WP_119320611.1">
    <property type="nucleotide sequence ID" value="NZ_AP025739.1"/>
</dbReference>
<sequence>MYISIDQIQSSLSNLADVHPFFGMSFLAFKASRLPIGRSADIVFTRIADDILKKHYKIPNQPGYYNPFRSSTPDQRWVVPRYGSTSLQRITTDTFGDVFIHEKKSSQWGWNDNYVNILQKHLNGHLIPTFDLAVWLYRSENFGSSLSPNELITRFIDDYLISDIELDLLFDLETIKVCEKFTSDDPIPTSELLTILTRQQNAPLDEGATLKYLELKNIGPAEEMHYEPGDRLNIITGDNSLGKTFLFECAWWALTGSWSSHQVIPRLEAPDEIAPINAGITRPKDGIDHITGFYNRKNQQWRLKDKRSVMPGLIIYAKADGSYAVWDPARAKLSINTTITQSTIVMSSSEVFDGVREQGNQGTFQWICNGLIRDWVTWKNDSRYIDRYEAFIQCLADLTPSSSEPMKPGNFTRIPNDSRDIPCLRMPYGDIPILYASAGVQRIVALAYVIVWSWFEHQERSSILQTSIQDHIVLMIDEIEAHLHPRWQRVIVPAIINVMETLAPTVQIQSHISTHSPMVMVSVEPMFDNHIDRLYHLRSESRGAVLEELPFIKRGRADLWLISEVFGLNQARSVPAEQAIAEATRILLVDSPSHQEVLFINSQLVNLLAPDDEFWPQWRYFAKQNGVKN</sequence>
<dbReference type="InterPro" id="IPR051396">
    <property type="entry name" value="Bact_Antivir_Def_Nuclease"/>
</dbReference>
<dbReference type="Pfam" id="PF13476">
    <property type="entry name" value="AAA_23"/>
    <property type="match status" value="1"/>
</dbReference>
<dbReference type="PANTHER" id="PTHR43581">
    <property type="entry name" value="ATP/GTP PHOSPHATASE"/>
    <property type="match status" value="1"/>
</dbReference>
<dbReference type="InterPro" id="IPR027417">
    <property type="entry name" value="P-loop_NTPase"/>
</dbReference>